<keyword evidence="4" id="KW-0804">Transcription</keyword>
<keyword evidence="2" id="KW-0805">Transcription regulation</keyword>
<dbReference type="Proteomes" id="UP001320876">
    <property type="component" value="Unassembled WGS sequence"/>
</dbReference>
<dbReference type="SUPFAM" id="SSF88946">
    <property type="entry name" value="Sigma2 domain of RNA polymerase sigma factors"/>
    <property type="match status" value="1"/>
</dbReference>
<accession>A0ABT3GFU9</accession>
<dbReference type="InterPro" id="IPR013325">
    <property type="entry name" value="RNA_pol_sigma_r2"/>
</dbReference>
<keyword evidence="6" id="KW-1185">Reference proteome</keyword>
<name>A0ABT3GFU9_9BACT</name>
<proteinExistence type="inferred from homology"/>
<dbReference type="EMBL" id="JAPDDT010000002">
    <property type="protein sequence ID" value="MCW1922497.1"/>
    <property type="molecule type" value="Genomic_DNA"/>
</dbReference>
<protein>
    <recommendedName>
        <fullName evidence="7">Sigma-70 family RNA polymerase sigma factor</fullName>
    </recommendedName>
</protein>
<evidence type="ECO:0000313" key="5">
    <source>
        <dbReference type="EMBL" id="MCW1922497.1"/>
    </source>
</evidence>
<evidence type="ECO:0000313" key="6">
    <source>
        <dbReference type="Proteomes" id="UP001320876"/>
    </source>
</evidence>
<keyword evidence="3" id="KW-0731">Sigma factor</keyword>
<dbReference type="SUPFAM" id="SSF88659">
    <property type="entry name" value="Sigma3 and sigma4 domains of RNA polymerase sigma factors"/>
    <property type="match status" value="1"/>
</dbReference>
<dbReference type="PANTHER" id="PTHR43133">
    <property type="entry name" value="RNA POLYMERASE ECF-TYPE SIGMA FACTO"/>
    <property type="match status" value="1"/>
</dbReference>
<evidence type="ECO:0000256" key="4">
    <source>
        <dbReference type="ARBA" id="ARBA00023163"/>
    </source>
</evidence>
<dbReference type="Gene3D" id="1.10.10.10">
    <property type="entry name" value="Winged helix-like DNA-binding domain superfamily/Winged helix DNA-binding domain"/>
    <property type="match status" value="1"/>
</dbReference>
<dbReference type="InterPro" id="IPR039425">
    <property type="entry name" value="RNA_pol_sigma-70-like"/>
</dbReference>
<organism evidence="5 6">
    <name type="scientific">Luteolibacter arcticus</name>
    <dbReference type="NCBI Taxonomy" id="1581411"/>
    <lineage>
        <taxon>Bacteria</taxon>
        <taxon>Pseudomonadati</taxon>
        <taxon>Verrucomicrobiota</taxon>
        <taxon>Verrucomicrobiia</taxon>
        <taxon>Verrucomicrobiales</taxon>
        <taxon>Verrucomicrobiaceae</taxon>
        <taxon>Luteolibacter</taxon>
    </lineage>
</organism>
<evidence type="ECO:0000256" key="1">
    <source>
        <dbReference type="ARBA" id="ARBA00010641"/>
    </source>
</evidence>
<dbReference type="PANTHER" id="PTHR43133:SF51">
    <property type="entry name" value="RNA POLYMERASE SIGMA FACTOR"/>
    <property type="match status" value="1"/>
</dbReference>
<dbReference type="Gene3D" id="1.10.1740.10">
    <property type="match status" value="1"/>
</dbReference>
<comment type="similarity">
    <text evidence="1">Belongs to the sigma-70 factor family. ECF subfamily.</text>
</comment>
<dbReference type="InterPro" id="IPR013324">
    <property type="entry name" value="RNA_pol_sigma_r3/r4-like"/>
</dbReference>
<gene>
    <name evidence="5" type="ORF">OKA05_08015</name>
</gene>
<evidence type="ECO:0008006" key="7">
    <source>
        <dbReference type="Google" id="ProtNLM"/>
    </source>
</evidence>
<evidence type="ECO:0000256" key="3">
    <source>
        <dbReference type="ARBA" id="ARBA00023082"/>
    </source>
</evidence>
<evidence type="ECO:0000256" key="2">
    <source>
        <dbReference type="ARBA" id="ARBA00023015"/>
    </source>
</evidence>
<dbReference type="InterPro" id="IPR036388">
    <property type="entry name" value="WH-like_DNA-bd_sf"/>
</dbReference>
<reference evidence="5 6" key="1">
    <citation type="submission" date="2022-10" db="EMBL/GenBank/DDBJ databases">
        <title>Luteolibacter arcticus strain CCTCC AB 2014275, whole genome shotgun sequencing project.</title>
        <authorList>
            <person name="Zhao G."/>
            <person name="Shen L."/>
        </authorList>
    </citation>
    <scope>NUCLEOTIDE SEQUENCE [LARGE SCALE GENOMIC DNA]</scope>
    <source>
        <strain evidence="5 6">CCTCC AB 2014275</strain>
    </source>
</reference>
<comment type="caution">
    <text evidence="5">The sequence shown here is derived from an EMBL/GenBank/DDBJ whole genome shotgun (WGS) entry which is preliminary data.</text>
</comment>
<sequence length="204" mass="22602">MSHSLSLANSPERLLAAGGENALAGQDAEHVRRFSEYWQQSHRSVRAYLASFVPDGSLLDDCVQEVALVAWRKGPLDDGDQAFLHHALACARHIGMAARRKFHGSRLQLLAPDVAQSLADAVAAQERPASTEPTDRVEALRHCIGRLSADQQALIRLRYGDESPSELSKEAQRAGKTLETLYKRLERLRALLRDCVTRQLTPSE</sequence>
<dbReference type="RefSeq" id="WP_264486604.1">
    <property type="nucleotide sequence ID" value="NZ_JAPDDT010000002.1"/>
</dbReference>